<evidence type="ECO:0000256" key="3">
    <source>
        <dbReference type="ARBA" id="ARBA00023315"/>
    </source>
</evidence>
<dbReference type="PANTHER" id="PTHR31623">
    <property type="entry name" value="F21J9.9"/>
    <property type="match status" value="1"/>
</dbReference>
<keyword evidence="3" id="KW-0012">Acyltransferase</keyword>
<dbReference type="PANTHER" id="PTHR31623:SF46">
    <property type="entry name" value="VINORINE SYNTHASE-LIKE"/>
    <property type="match status" value="1"/>
</dbReference>
<sequence>MKIDIEVISRDMIKPSTTTPPRSRNYQFSLLDQIAPPEDFSFIYFFNLDCKLSNNDISNHLKTSLSKVLTHYYLLAGRVNDNYVDCNDEDVLFLVFKSAANSHRSSRNHFWRRSTDSSPSQMVSVI</sequence>
<dbReference type="AlphaFoldDB" id="A0AA39T4A8"/>
<comment type="similarity">
    <text evidence="1">Belongs to the plant acyltransferase family.</text>
</comment>
<evidence type="ECO:0000313" key="4">
    <source>
        <dbReference type="EMBL" id="KAK0600935.1"/>
    </source>
</evidence>
<gene>
    <name evidence="4" type="ORF">LWI29_019773</name>
</gene>
<dbReference type="EMBL" id="JAUESC010000003">
    <property type="protein sequence ID" value="KAK0600935.1"/>
    <property type="molecule type" value="Genomic_DNA"/>
</dbReference>
<dbReference type="Pfam" id="PF02458">
    <property type="entry name" value="Transferase"/>
    <property type="match status" value="1"/>
</dbReference>
<evidence type="ECO:0000256" key="2">
    <source>
        <dbReference type="ARBA" id="ARBA00022679"/>
    </source>
</evidence>
<keyword evidence="5" id="KW-1185">Reference proteome</keyword>
<dbReference type="Gene3D" id="3.30.559.10">
    <property type="entry name" value="Chloramphenicol acetyltransferase-like domain"/>
    <property type="match status" value="1"/>
</dbReference>
<name>A0AA39T4A8_ACESA</name>
<proteinExistence type="inferred from homology"/>
<accession>A0AA39T4A8</accession>
<dbReference type="GO" id="GO:0016746">
    <property type="term" value="F:acyltransferase activity"/>
    <property type="evidence" value="ECO:0007669"/>
    <property type="project" value="UniProtKB-KW"/>
</dbReference>
<keyword evidence="2" id="KW-0808">Transferase</keyword>
<dbReference type="Proteomes" id="UP001168877">
    <property type="component" value="Unassembled WGS sequence"/>
</dbReference>
<reference evidence="4" key="1">
    <citation type="journal article" date="2022" name="Plant J.">
        <title>Strategies of tolerance reflected in two North American maple genomes.</title>
        <authorList>
            <person name="McEvoy S.L."/>
            <person name="Sezen U.U."/>
            <person name="Trouern-Trend A."/>
            <person name="McMahon S.M."/>
            <person name="Schaberg P.G."/>
            <person name="Yang J."/>
            <person name="Wegrzyn J.L."/>
            <person name="Swenson N.G."/>
        </authorList>
    </citation>
    <scope>NUCLEOTIDE SEQUENCE</scope>
    <source>
        <strain evidence="4">NS2018</strain>
    </source>
</reference>
<organism evidence="4 5">
    <name type="scientific">Acer saccharum</name>
    <name type="common">Sugar maple</name>
    <dbReference type="NCBI Taxonomy" id="4024"/>
    <lineage>
        <taxon>Eukaryota</taxon>
        <taxon>Viridiplantae</taxon>
        <taxon>Streptophyta</taxon>
        <taxon>Embryophyta</taxon>
        <taxon>Tracheophyta</taxon>
        <taxon>Spermatophyta</taxon>
        <taxon>Magnoliopsida</taxon>
        <taxon>eudicotyledons</taxon>
        <taxon>Gunneridae</taxon>
        <taxon>Pentapetalae</taxon>
        <taxon>rosids</taxon>
        <taxon>malvids</taxon>
        <taxon>Sapindales</taxon>
        <taxon>Sapindaceae</taxon>
        <taxon>Hippocastanoideae</taxon>
        <taxon>Acereae</taxon>
        <taxon>Acer</taxon>
    </lineage>
</organism>
<reference evidence="4" key="2">
    <citation type="submission" date="2023-06" db="EMBL/GenBank/DDBJ databases">
        <authorList>
            <person name="Swenson N.G."/>
            <person name="Wegrzyn J.L."/>
            <person name="Mcevoy S.L."/>
        </authorList>
    </citation>
    <scope>NUCLEOTIDE SEQUENCE</scope>
    <source>
        <strain evidence="4">NS2018</strain>
        <tissue evidence="4">Leaf</tissue>
    </source>
</reference>
<protein>
    <submittedName>
        <fullName evidence="4">Uncharacterized protein</fullName>
    </submittedName>
</protein>
<evidence type="ECO:0000256" key="1">
    <source>
        <dbReference type="ARBA" id="ARBA00009861"/>
    </source>
</evidence>
<comment type="caution">
    <text evidence="4">The sequence shown here is derived from an EMBL/GenBank/DDBJ whole genome shotgun (WGS) entry which is preliminary data.</text>
</comment>
<evidence type="ECO:0000313" key="5">
    <source>
        <dbReference type="Proteomes" id="UP001168877"/>
    </source>
</evidence>
<dbReference type="InterPro" id="IPR023213">
    <property type="entry name" value="CAT-like_dom_sf"/>
</dbReference>